<accession>A0ABY6UJA4</accession>
<keyword evidence="4" id="KW-1185">Reference proteome</keyword>
<dbReference type="EMBL" id="CABFNS010000830">
    <property type="protein sequence ID" value="VUC31242.1"/>
    <property type="molecule type" value="Genomic_DNA"/>
</dbReference>
<dbReference type="Proteomes" id="UP000766486">
    <property type="component" value="Unassembled WGS sequence"/>
</dbReference>
<feature type="transmembrane region" description="Helical" evidence="2">
    <location>
        <begin position="83"/>
        <end position="108"/>
    </location>
</feature>
<evidence type="ECO:0008006" key="5">
    <source>
        <dbReference type="Google" id="ProtNLM"/>
    </source>
</evidence>
<keyword evidence="2" id="KW-0472">Membrane</keyword>
<keyword evidence="2" id="KW-1133">Transmembrane helix</keyword>
<evidence type="ECO:0000256" key="2">
    <source>
        <dbReference type="SAM" id="Phobius"/>
    </source>
</evidence>
<organism evidence="3 4">
    <name type="scientific">Bionectria ochroleuca</name>
    <name type="common">Gliocladium roseum</name>
    <dbReference type="NCBI Taxonomy" id="29856"/>
    <lineage>
        <taxon>Eukaryota</taxon>
        <taxon>Fungi</taxon>
        <taxon>Dikarya</taxon>
        <taxon>Ascomycota</taxon>
        <taxon>Pezizomycotina</taxon>
        <taxon>Sordariomycetes</taxon>
        <taxon>Hypocreomycetidae</taxon>
        <taxon>Hypocreales</taxon>
        <taxon>Bionectriaceae</taxon>
        <taxon>Clonostachys</taxon>
    </lineage>
</organism>
<feature type="compositionally biased region" description="Polar residues" evidence="1">
    <location>
        <begin position="199"/>
        <end position="213"/>
    </location>
</feature>
<gene>
    <name evidence="3" type="ORF">CLO192961_LOCUS300552</name>
</gene>
<feature type="compositionally biased region" description="Polar residues" evidence="1">
    <location>
        <begin position="134"/>
        <end position="156"/>
    </location>
</feature>
<keyword evidence="2" id="KW-0812">Transmembrane</keyword>
<protein>
    <recommendedName>
        <fullName evidence="5">Mid2 domain-containing protein</fullName>
    </recommendedName>
</protein>
<proteinExistence type="predicted"/>
<feature type="region of interest" description="Disordered" evidence="1">
    <location>
        <begin position="114"/>
        <end position="229"/>
    </location>
</feature>
<comment type="caution">
    <text evidence="3">The sequence shown here is derived from an EMBL/GenBank/DDBJ whole genome shotgun (WGS) entry which is preliminary data.</text>
</comment>
<name>A0ABY6UJA4_BIOOC</name>
<evidence type="ECO:0000313" key="3">
    <source>
        <dbReference type="EMBL" id="VUC31242.1"/>
    </source>
</evidence>
<sequence>MESSASKSTMFQCPGSIQLPRGVTEVFMTISSTLAVTTNTANSQQQTTGGRDTSCLARTSRSTASAPGQTENVVQGGGTNPGVIAGAVVGSVVGLGLMIAAVVFAFILGKKRASRGGASGTSQDGGDIPGPSPHNGTKTTPELQATRTTPAGTQDSGPRELGADAGVNGQRTELSDPHRPGPPELMADSRGAGPGSDLQAMSSSHQWYTSGTDPSRYEMEGSYRPPQAP</sequence>
<evidence type="ECO:0000256" key="1">
    <source>
        <dbReference type="SAM" id="MobiDB-lite"/>
    </source>
</evidence>
<reference evidence="3 4" key="1">
    <citation type="submission" date="2019-06" db="EMBL/GenBank/DDBJ databases">
        <authorList>
            <person name="Broberg M."/>
        </authorList>
    </citation>
    <scope>NUCLEOTIDE SEQUENCE [LARGE SCALE GENOMIC DNA]</scope>
</reference>
<evidence type="ECO:0000313" key="4">
    <source>
        <dbReference type="Proteomes" id="UP000766486"/>
    </source>
</evidence>